<dbReference type="eggNOG" id="ENOG5031847">
    <property type="taxonomic scope" value="Bacteria"/>
</dbReference>
<keyword evidence="2" id="KW-1185">Reference proteome</keyword>
<gene>
    <name evidence="1" type="ORF">ADIMK_3976</name>
</gene>
<sequence>MVNIGAFTFQFDRMEDRIRLVGNLDNGQPRIDFWITRRLAKLLLDAGDQLVQKTSRRVSESPAEFKGATAQFEHEQAKAAMQASNQAIPSDGTTPELLHRVDFSFKDGRYRLRFYSQDAPDEIEAVSVLTYPELHQVLHLIHVGCEALEWGVSEPFSLFAADPSRLQ</sequence>
<dbReference type="OrthoDB" id="6087797at2"/>
<dbReference type="RefSeq" id="WP_036191915.1">
    <property type="nucleotide sequence ID" value="NZ_JMQN01000059.1"/>
</dbReference>
<dbReference type="Proteomes" id="UP000028252">
    <property type="component" value="Unassembled WGS sequence"/>
</dbReference>
<dbReference type="PATRIC" id="fig|1232683.4.peg.3912"/>
<protein>
    <submittedName>
        <fullName evidence="1">Uncharacterized protein</fullName>
    </submittedName>
</protein>
<dbReference type="AlphaFoldDB" id="A0A081FTH4"/>
<comment type="caution">
    <text evidence="1">The sequence shown here is derived from an EMBL/GenBank/DDBJ whole genome shotgun (WGS) entry which is preliminary data.</text>
</comment>
<organism evidence="1 2">
    <name type="scientific">Marinobacterium lacunae</name>
    <dbReference type="NCBI Taxonomy" id="1232683"/>
    <lineage>
        <taxon>Bacteria</taxon>
        <taxon>Pseudomonadati</taxon>
        <taxon>Pseudomonadota</taxon>
        <taxon>Gammaproteobacteria</taxon>
        <taxon>Oceanospirillales</taxon>
        <taxon>Oceanospirillaceae</taxon>
        <taxon>Marinobacterium</taxon>
    </lineage>
</organism>
<evidence type="ECO:0000313" key="2">
    <source>
        <dbReference type="Proteomes" id="UP000028252"/>
    </source>
</evidence>
<proteinExistence type="predicted"/>
<name>A0A081FTH4_9GAMM</name>
<dbReference type="EMBL" id="JMQN01000059">
    <property type="protein sequence ID" value="KEA61829.1"/>
    <property type="molecule type" value="Genomic_DNA"/>
</dbReference>
<accession>A0A081FTH4</accession>
<evidence type="ECO:0000313" key="1">
    <source>
        <dbReference type="EMBL" id="KEA61829.1"/>
    </source>
</evidence>
<reference evidence="1 2" key="1">
    <citation type="submission" date="2014-04" db="EMBL/GenBank/DDBJ databases">
        <title>Marinobacterium kochiensis sp. nov., isolated from sediment sample collected from Kochi backwaters in Kerala, India.</title>
        <authorList>
            <person name="Singh A."/>
            <person name="Pinnaka A.K."/>
        </authorList>
    </citation>
    <scope>NUCLEOTIDE SEQUENCE [LARGE SCALE GENOMIC DNA]</scope>
    <source>
        <strain evidence="1 2">AK27</strain>
    </source>
</reference>